<sequence length="393" mass="42647">MTTELRMLEVTPISAEDLKDVKLVGKMQTYVVAWVDPSRKASTNLSQLPGKNPRWNEKLMLSVEDQLLQQPGAFLVLEIYHRGFLESTIVGRANIPLQEISTKGSGDAPLSFKVRRPSGRLQGTIHVSVKVGEKFQGNSSRTQQPAPTAYPYNPQGQGPSSAYPQAYPPAAGYPPQQQGMYQQQQQPYYPPAYGAPVMQPMMPPRRNRFGGGGMGMGGAGLGLGAGLLGGLLVGDMINDAHYDGGYGGDYGGGDYGGGDFGDKQCPLLLWLWMIQEELAFEAYPAWVMRPNENSTTPPTLPGLRGRNGHGHALPARSSARKTWTGTGRQTRSSPPLSSQLRNMHGAAMPNPRLACDTRDLERPHDLGRADNRIIGMDSSNCNFASILLQDGHC</sequence>
<evidence type="ECO:0000313" key="3">
    <source>
        <dbReference type="EMBL" id="EFJ20605.1"/>
    </source>
</evidence>
<dbReference type="FunCoup" id="D8S5J3">
    <property type="interactions" value="180"/>
</dbReference>
<dbReference type="Gramene" id="EFJ20605">
    <property type="protein sequence ID" value="EFJ20605"/>
    <property type="gene ID" value="SELMODRAFT_443918"/>
</dbReference>
<dbReference type="PROSITE" id="PS50004">
    <property type="entry name" value="C2"/>
    <property type="match status" value="1"/>
</dbReference>
<feature type="region of interest" description="Disordered" evidence="1">
    <location>
        <begin position="306"/>
        <end position="341"/>
    </location>
</feature>
<evidence type="ECO:0000256" key="1">
    <source>
        <dbReference type="SAM" id="MobiDB-lite"/>
    </source>
</evidence>
<proteinExistence type="predicted"/>
<feature type="compositionally biased region" description="Polar residues" evidence="1">
    <location>
        <begin position="136"/>
        <end position="146"/>
    </location>
</feature>
<organism evidence="4">
    <name type="scientific">Selaginella moellendorffii</name>
    <name type="common">Spikemoss</name>
    <dbReference type="NCBI Taxonomy" id="88036"/>
    <lineage>
        <taxon>Eukaryota</taxon>
        <taxon>Viridiplantae</taxon>
        <taxon>Streptophyta</taxon>
        <taxon>Embryophyta</taxon>
        <taxon>Tracheophyta</taxon>
        <taxon>Lycopodiopsida</taxon>
        <taxon>Selaginellales</taxon>
        <taxon>Selaginellaceae</taxon>
        <taxon>Selaginella</taxon>
    </lineage>
</organism>
<reference evidence="3 4" key="1">
    <citation type="journal article" date="2011" name="Science">
        <title>The Selaginella genome identifies genetic changes associated with the evolution of vascular plants.</title>
        <authorList>
            <person name="Banks J.A."/>
            <person name="Nishiyama T."/>
            <person name="Hasebe M."/>
            <person name="Bowman J.L."/>
            <person name="Gribskov M."/>
            <person name="dePamphilis C."/>
            <person name="Albert V.A."/>
            <person name="Aono N."/>
            <person name="Aoyama T."/>
            <person name="Ambrose B.A."/>
            <person name="Ashton N.W."/>
            <person name="Axtell M.J."/>
            <person name="Barker E."/>
            <person name="Barker M.S."/>
            <person name="Bennetzen J.L."/>
            <person name="Bonawitz N.D."/>
            <person name="Chapple C."/>
            <person name="Cheng C."/>
            <person name="Correa L.G."/>
            <person name="Dacre M."/>
            <person name="DeBarry J."/>
            <person name="Dreyer I."/>
            <person name="Elias M."/>
            <person name="Engstrom E.M."/>
            <person name="Estelle M."/>
            <person name="Feng L."/>
            <person name="Finet C."/>
            <person name="Floyd S.K."/>
            <person name="Frommer W.B."/>
            <person name="Fujita T."/>
            <person name="Gramzow L."/>
            <person name="Gutensohn M."/>
            <person name="Harholt J."/>
            <person name="Hattori M."/>
            <person name="Heyl A."/>
            <person name="Hirai T."/>
            <person name="Hiwatashi Y."/>
            <person name="Ishikawa M."/>
            <person name="Iwata M."/>
            <person name="Karol K.G."/>
            <person name="Koehler B."/>
            <person name="Kolukisaoglu U."/>
            <person name="Kubo M."/>
            <person name="Kurata T."/>
            <person name="Lalonde S."/>
            <person name="Li K."/>
            <person name="Li Y."/>
            <person name="Litt A."/>
            <person name="Lyons E."/>
            <person name="Manning G."/>
            <person name="Maruyama T."/>
            <person name="Michael T.P."/>
            <person name="Mikami K."/>
            <person name="Miyazaki S."/>
            <person name="Morinaga S."/>
            <person name="Murata T."/>
            <person name="Mueller-Roeber B."/>
            <person name="Nelson D.R."/>
            <person name="Obara M."/>
            <person name="Oguri Y."/>
            <person name="Olmstead R.G."/>
            <person name="Onodera N."/>
            <person name="Petersen B.L."/>
            <person name="Pils B."/>
            <person name="Prigge M."/>
            <person name="Rensing S.A."/>
            <person name="Riano-Pachon D.M."/>
            <person name="Roberts A.W."/>
            <person name="Sato Y."/>
            <person name="Scheller H.V."/>
            <person name="Schulz B."/>
            <person name="Schulz C."/>
            <person name="Shakirov E.V."/>
            <person name="Shibagaki N."/>
            <person name="Shinohara N."/>
            <person name="Shippen D.E."/>
            <person name="Soerensen I."/>
            <person name="Sotooka R."/>
            <person name="Sugimoto N."/>
            <person name="Sugita M."/>
            <person name="Sumikawa N."/>
            <person name="Tanurdzic M."/>
            <person name="Theissen G."/>
            <person name="Ulvskov P."/>
            <person name="Wakazuki S."/>
            <person name="Weng J.K."/>
            <person name="Willats W.W."/>
            <person name="Wipf D."/>
            <person name="Wolf P.G."/>
            <person name="Yang L."/>
            <person name="Zimmer A.D."/>
            <person name="Zhu Q."/>
            <person name="Mitros T."/>
            <person name="Hellsten U."/>
            <person name="Loque D."/>
            <person name="Otillar R."/>
            <person name="Salamov A."/>
            <person name="Schmutz J."/>
            <person name="Shapiro H."/>
            <person name="Lindquist E."/>
            <person name="Lucas S."/>
            <person name="Rokhsar D."/>
            <person name="Grigoriev I.V."/>
        </authorList>
    </citation>
    <scope>NUCLEOTIDE SEQUENCE [LARGE SCALE GENOMIC DNA]</scope>
</reference>
<dbReference type="PANTHER" id="PTHR32246">
    <property type="entry name" value="INGRESSION PROTEIN FIC1"/>
    <property type="match status" value="1"/>
</dbReference>
<dbReference type="STRING" id="88036.D8S5J3"/>
<protein>
    <recommendedName>
        <fullName evidence="2">C2 domain-containing protein</fullName>
    </recommendedName>
</protein>
<dbReference type="SMART" id="SM00239">
    <property type="entry name" value="C2"/>
    <property type="match status" value="1"/>
</dbReference>
<dbReference type="InterPro" id="IPR035892">
    <property type="entry name" value="C2_domain_sf"/>
</dbReference>
<dbReference type="EMBL" id="GL377602">
    <property type="protein sequence ID" value="EFJ20605.1"/>
    <property type="molecule type" value="Genomic_DNA"/>
</dbReference>
<dbReference type="InParanoid" id="D8S5J3"/>
<accession>D8S5J3</accession>
<dbReference type="Proteomes" id="UP000001514">
    <property type="component" value="Unassembled WGS sequence"/>
</dbReference>
<keyword evidence="4" id="KW-1185">Reference proteome</keyword>
<dbReference type="GO" id="GO:0006952">
    <property type="term" value="P:defense response"/>
    <property type="evidence" value="ECO:0007669"/>
    <property type="project" value="InterPro"/>
</dbReference>
<name>D8S5J3_SELML</name>
<dbReference type="eggNOG" id="ENOG502QUNY">
    <property type="taxonomic scope" value="Eukaryota"/>
</dbReference>
<feature type="compositionally biased region" description="Low complexity" evidence="1">
    <location>
        <begin position="158"/>
        <end position="184"/>
    </location>
</feature>
<dbReference type="SUPFAM" id="SSF49562">
    <property type="entry name" value="C2 domain (Calcium/lipid-binding domain, CaLB)"/>
    <property type="match status" value="1"/>
</dbReference>
<evidence type="ECO:0000259" key="2">
    <source>
        <dbReference type="PROSITE" id="PS50004"/>
    </source>
</evidence>
<dbReference type="CDD" id="cd04051">
    <property type="entry name" value="C2_SRC2_like"/>
    <property type="match status" value="1"/>
</dbReference>
<dbReference type="HOGENOM" id="CLU_049673_1_0_1"/>
<feature type="region of interest" description="Disordered" evidence="1">
    <location>
        <begin position="132"/>
        <end position="184"/>
    </location>
</feature>
<dbReference type="PANTHER" id="PTHR32246:SF20">
    <property type="entry name" value="CALCIUM-DEPENDENT LIPID-BINDING (CALB DOMAIN) FAMILY PROTEIN"/>
    <property type="match status" value="1"/>
</dbReference>
<gene>
    <name evidence="3" type="ORF">SELMODRAFT_443918</name>
</gene>
<dbReference type="Gene3D" id="2.60.40.150">
    <property type="entry name" value="C2 domain"/>
    <property type="match status" value="1"/>
</dbReference>
<evidence type="ECO:0000313" key="4">
    <source>
        <dbReference type="Proteomes" id="UP000001514"/>
    </source>
</evidence>
<dbReference type="InterPro" id="IPR044750">
    <property type="entry name" value="C2_SRC2/BAP"/>
</dbReference>
<dbReference type="OMA" id="GMAYNQQ"/>
<dbReference type="AlphaFoldDB" id="D8S5J3"/>
<dbReference type="Pfam" id="PF00168">
    <property type="entry name" value="C2"/>
    <property type="match status" value="1"/>
</dbReference>
<feature type="domain" description="C2" evidence="2">
    <location>
        <begin position="1"/>
        <end position="110"/>
    </location>
</feature>
<dbReference type="KEGG" id="smo:SELMODRAFT_443918"/>
<feature type="compositionally biased region" description="Polar residues" evidence="1">
    <location>
        <begin position="320"/>
        <end position="341"/>
    </location>
</feature>
<dbReference type="InterPro" id="IPR000008">
    <property type="entry name" value="C2_dom"/>
</dbReference>